<comment type="caution">
    <text evidence="2">The sequence shown here is derived from an EMBL/GenBank/DDBJ whole genome shotgun (WGS) entry which is preliminary data.</text>
</comment>
<dbReference type="InterPro" id="IPR007410">
    <property type="entry name" value="LpqE-like"/>
</dbReference>
<keyword evidence="1" id="KW-0732">Signal</keyword>
<name>A0A418X771_9BURK</name>
<gene>
    <name evidence="2" type="ORF">D3872_24620</name>
</gene>
<accession>A0A418X771</accession>
<dbReference type="SUPFAM" id="SSF110087">
    <property type="entry name" value="DR1885-like metal-binding protein"/>
    <property type="match status" value="1"/>
</dbReference>
<dbReference type="OrthoDB" id="9796962at2"/>
<dbReference type="PANTHER" id="PTHR36302:SF1">
    <property type="entry name" value="COPPER CHAPERONE PCU(A)C"/>
    <property type="match status" value="1"/>
</dbReference>
<feature type="chain" id="PRO_5019053141" evidence="1">
    <location>
        <begin position="21"/>
        <end position="155"/>
    </location>
</feature>
<keyword evidence="3" id="KW-1185">Reference proteome</keyword>
<dbReference type="Gene3D" id="2.60.40.1890">
    <property type="entry name" value="PCu(A)C copper chaperone"/>
    <property type="match status" value="1"/>
</dbReference>
<proteinExistence type="predicted"/>
<dbReference type="InterPro" id="IPR058248">
    <property type="entry name" value="Lxx211020-like"/>
</dbReference>
<dbReference type="AlphaFoldDB" id="A0A418X771"/>
<dbReference type="Pfam" id="PF04314">
    <property type="entry name" value="PCuAC"/>
    <property type="match status" value="1"/>
</dbReference>
<dbReference type="RefSeq" id="WP_119813232.1">
    <property type="nucleotide sequence ID" value="NZ_QYUP01000197.1"/>
</dbReference>
<protein>
    <submittedName>
        <fullName evidence="2">Copper chaperone PCu(A)C</fullName>
    </submittedName>
</protein>
<feature type="signal peptide" evidence="1">
    <location>
        <begin position="1"/>
        <end position="20"/>
    </location>
</feature>
<evidence type="ECO:0000313" key="2">
    <source>
        <dbReference type="EMBL" id="RJG08322.1"/>
    </source>
</evidence>
<dbReference type="InterPro" id="IPR036182">
    <property type="entry name" value="PCuAC_sf"/>
</dbReference>
<evidence type="ECO:0000256" key="1">
    <source>
        <dbReference type="SAM" id="SignalP"/>
    </source>
</evidence>
<dbReference type="EMBL" id="QYUP01000197">
    <property type="protein sequence ID" value="RJG08322.1"/>
    <property type="molecule type" value="Genomic_DNA"/>
</dbReference>
<dbReference type="PANTHER" id="PTHR36302">
    <property type="entry name" value="BLR7088 PROTEIN"/>
    <property type="match status" value="1"/>
</dbReference>
<reference evidence="2 3" key="1">
    <citation type="submission" date="2018-09" db="EMBL/GenBank/DDBJ databases">
        <authorList>
            <person name="Zhu H."/>
        </authorList>
    </citation>
    <scope>NUCLEOTIDE SEQUENCE [LARGE SCALE GENOMIC DNA]</scope>
    <source>
        <strain evidence="2 3">K1S02-61</strain>
    </source>
</reference>
<sequence>MKKHLFALAASFAVATSALAQVSVTAPWVRATVPQQRSTGAFMHLQSAKDARLVGVSTPVAGMAQLHKMEMSGDRMKMEQVERIELPAGKGVNLASGGYHIMLMDLKRQLKADEVVPLTIVVEGKDKKRETITLDVPVKPLTFTGPGKTPAMHQH</sequence>
<evidence type="ECO:0000313" key="3">
    <source>
        <dbReference type="Proteomes" id="UP000284006"/>
    </source>
</evidence>
<organism evidence="2 3">
    <name type="scientific">Massilia cavernae</name>
    <dbReference type="NCBI Taxonomy" id="2320864"/>
    <lineage>
        <taxon>Bacteria</taxon>
        <taxon>Pseudomonadati</taxon>
        <taxon>Pseudomonadota</taxon>
        <taxon>Betaproteobacteria</taxon>
        <taxon>Burkholderiales</taxon>
        <taxon>Oxalobacteraceae</taxon>
        <taxon>Telluria group</taxon>
        <taxon>Massilia</taxon>
    </lineage>
</organism>
<dbReference type="Proteomes" id="UP000284006">
    <property type="component" value="Unassembled WGS sequence"/>
</dbReference>